<feature type="domain" description="Rad21/Rec8-like protein C-terminal eukaryotic" evidence="5">
    <location>
        <begin position="625"/>
        <end position="652"/>
    </location>
</feature>
<dbReference type="Pfam" id="PF04825">
    <property type="entry name" value="Rad21_Rec8_N"/>
    <property type="match status" value="1"/>
</dbReference>
<evidence type="ECO:0008006" key="9">
    <source>
        <dbReference type="Google" id="ProtNLM"/>
    </source>
</evidence>
<organism evidence="7 8">
    <name type="scientific">Cochliobolus heterostrophus (strain C5 / ATCC 48332 / race O)</name>
    <name type="common">Southern corn leaf blight fungus</name>
    <name type="synonym">Bipolaris maydis</name>
    <dbReference type="NCBI Taxonomy" id="701091"/>
    <lineage>
        <taxon>Eukaryota</taxon>
        <taxon>Fungi</taxon>
        <taxon>Dikarya</taxon>
        <taxon>Ascomycota</taxon>
        <taxon>Pezizomycotina</taxon>
        <taxon>Dothideomycetes</taxon>
        <taxon>Pleosporomycetidae</taxon>
        <taxon>Pleosporales</taxon>
        <taxon>Pleosporineae</taxon>
        <taxon>Pleosporaceae</taxon>
        <taxon>Bipolaris</taxon>
    </lineage>
</organism>
<dbReference type="EMBL" id="KB445569">
    <property type="protein sequence ID" value="EMD97082.1"/>
    <property type="molecule type" value="Genomic_DNA"/>
</dbReference>
<dbReference type="Proteomes" id="UP000016936">
    <property type="component" value="Unassembled WGS sequence"/>
</dbReference>
<feature type="region of interest" description="Disordered" evidence="4">
    <location>
        <begin position="681"/>
        <end position="711"/>
    </location>
</feature>
<dbReference type="SUPFAM" id="SSF46785">
    <property type="entry name" value="Winged helix' DNA-binding domain"/>
    <property type="match status" value="1"/>
</dbReference>
<dbReference type="GO" id="GO:0007064">
    <property type="term" value="P:mitotic sister chromatid cohesion"/>
    <property type="evidence" value="ECO:0007669"/>
    <property type="project" value="TreeGrafter"/>
</dbReference>
<dbReference type="InterPro" id="IPR023093">
    <property type="entry name" value="ScpA-like_C"/>
</dbReference>
<feature type="region of interest" description="Disordered" evidence="4">
    <location>
        <begin position="257"/>
        <end position="300"/>
    </location>
</feature>
<dbReference type="OrthoDB" id="10071381at2759"/>
<dbReference type="InterPro" id="IPR006909">
    <property type="entry name" value="Rad21/Rec8_C_eu"/>
</dbReference>
<evidence type="ECO:0000259" key="6">
    <source>
        <dbReference type="Pfam" id="PF04825"/>
    </source>
</evidence>
<dbReference type="FunFam" id="1.10.10.580:FF:000004">
    <property type="entry name" value="Double-strand-break repair protein rad21"/>
    <property type="match status" value="1"/>
</dbReference>
<evidence type="ECO:0000313" key="7">
    <source>
        <dbReference type="EMBL" id="EMD97082.1"/>
    </source>
</evidence>
<dbReference type="CDD" id="cd21788">
    <property type="entry name" value="Rad21_Rec8_M_SpRad21p-like"/>
    <property type="match status" value="1"/>
</dbReference>
<dbReference type="PANTHER" id="PTHR12585:SF69">
    <property type="entry name" value="FI11703P"/>
    <property type="match status" value="1"/>
</dbReference>
<proteinExistence type="inferred from homology"/>
<evidence type="ECO:0000256" key="3">
    <source>
        <dbReference type="ARBA" id="ARBA00023242"/>
    </source>
</evidence>
<accession>M2VAV7</accession>
<dbReference type="AlphaFoldDB" id="M2VAV7"/>
<dbReference type="Gene3D" id="1.10.10.580">
    <property type="entry name" value="Structural maintenance of chromosome 1. Chain E"/>
    <property type="match status" value="1"/>
</dbReference>
<dbReference type="HOGENOM" id="CLU_015775_0_1_1"/>
<feature type="region of interest" description="Disordered" evidence="4">
    <location>
        <begin position="481"/>
        <end position="508"/>
    </location>
</feature>
<dbReference type="GO" id="GO:0030892">
    <property type="term" value="C:mitotic cohesin complex"/>
    <property type="evidence" value="ECO:0007669"/>
    <property type="project" value="TreeGrafter"/>
</dbReference>
<dbReference type="InterPro" id="IPR039781">
    <property type="entry name" value="Rad21/Rec8-like"/>
</dbReference>
<sequence>MTDAWYMVMPPSCSRRVPFRRPFAICGTLRSIARLDQMKKDPSNGADCQNSWVCGNKGEALPHPTHELLHPATAMFLPEDLLFKQGALAHVWLASNQQKKLTKAQVLQHKIPESCEVIIRPEVAAGGPLALRLNAQLLLGEVRIYHKKAHYLQDDCNEALWKIKMAFRPGNIDLPAQTHVANPTNLILPDQITDLDLLAPMPDPSFLLSQPLSGSLDLGNTTVPDWDNSQFLSGSIEHPRMEPMELPDDDLNLDIGEDDDLEPPAPFDEGTSIEMGRNAPLERRQSEEFTALDKGLTLDDDDLGIDIGEDAPTELGPGPELNLGDDMDITMGGMNETDLPAGSIAGDLPMRQREESPLSELGEEEATRLEQEVAEQTTTFEPEQEEEEESVHQARAKRRRVIGADAETMISSQQLKEQQNNREKILKPASFLPRDPLLMALLNMQKSGGFVSSILGDGRSQGWAPELRGILSLEVISRPNQKRKRDGVNIGADAEDDEATAAEREKTPQLQLEFEQDEPTLGGGDIGIGGDNTMLGGSEDIIQLPDEPDFQQIGEEEEDVFSPVPDNFDDTTAPLIHPAEGGPVSLGTKHAVHFLREQFGPEAEESESVRQKSSIIFQDIFPETRTSRTDATKMFFEMLVLATKDAIKVEQPANNLGAPLRIRAKRGLWGEWAETGASGELASQAQAAPAGDSDAPAEAIFQGPSEVSVSA</sequence>
<reference evidence="7 8" key="1">
    <citation type="journal article" date="2012" name="PLoS Pathog.">
        <title>Diverse lifestyles and strategies of plant pathogenesis encoded in the genomes of eighteen Dothideomycetes fungi.</title>
        <authorList>
            <person name="Ohm R.A."/>
            <person name="Feau N."/>
            <person name="Henrissat B."/>
            <person name="Schoch C.L."/>
            <person name="Horwitz B.A."/>
            <person name="Barry K.W."/>
            <person name="Condon B.J."/>
            <person name="Copeland A.C."/>
            <person name="Dhillon B."/>
            <person name="Glaser F."/>
            <person name="Hesse C.N."/>
            <person name="Kosti I."/>
            <person name="LaButti K."/>
            <person name="Lindquist E.A."/>
            <person name="Lucas S."/>
            <person name="Salamov A.A."/>
            <person name="Bradshaw R.E."/>
            <person name="Ciuffetti L."/>
            <person name="Hamelin R.C."/>
            <person name="Kema G.H.J."/>
            <person name="Lawrence C."/>
            <person name="Scott J.A."/>
            <person name="Spatafora J.W."/>
            <person name="Turgeon B.G."/>
            <person name="de Wit P.J.G.M."/>
            <person name="Zhong S."/>
            <person name="Goodwin S.B."/>
            <person name="Grigoriev I.V."/>
        </authorList>
    </citation>
    <scope>NUCLEOTIDE SEQUENCE [LARGE SCALE GENOMIC DNA]</scope>
    <source>
        <strain evidence="8">C5 / ATCC 48332 / race O</strain>
    </source>
</reference>
<evidence type="ECO:0000313" key="8">
    <source>
        <dbReference type="Proteomes" id="UP000016936"/>
    </source>
</evidence>
<dbReference type="PANTHER" id="PTHR12585">
    <property type="entry name" value="SCC1 / RAD21 FAMILY MEMBER"/>
    <property type="match status" value="1"/>
</dbReference>
<evidence type="ECO:0000256" key="1">
    <source>
        <dbReference type="ARBA" id="ARBA00004123"/>
    </source>
</evidence>
<keyword evidence="8" id="KW-1185">Reference proteome</keyword>
<comment type="similarity">
    <text evidence="2">Belongs to the rad21 family.</text>
</comment>
<dbReference type="GO" id="GO:0003682">
    <property type="term" value="F:chromatin binding"/>
    <property type="evidence" value="ECO:0007669"/>
    <property type="project" value="TreeGrafter"/>
</dbReference>
<dbReference type="OMA" id="HTDLYEP"/>
<dbReference type="STRING" id="701091.M2VAV7"/>
<dbReference type="Pfam" id="PF04824">
    <property type="entry name" value="Rad21_Rec8"/>
    <property type="match status" value="1"/>
</dbReference>
<feature type="domain" description="Rad21/Rec8-like protein N-terminal" evidence="6">
    <location>
        <begin position="75"/>
        <end position="179"/>
    </location>
</feature>
<evidence type="ECO:0000259" key="5">
    <source>
        <dbReference type="Pfam" id="PF04824"/>
    </source>
</evidence>
<dbReference type="eggNOG" id="KOG1213">
    <property type="taxonomic scope" value="Eukaryota"/>
</dbReference>
<evidence type="ECO:0000256" key="2">
    <source>
        <dbReference type="ARBA" id="ARBA00009870"/>
    </source>
</evidence>
<dbReference type="GO" id="GO:1990414">
    <property type="term" value="P:replication-born double-strand break repair via sister chromatid exchange"/>
    <property type="evidence" value="ECO:0007669"/>
    <property type="project" value="TreeGrafter"/>
</dbReference>
<evidence type="ECO:0000256" key="4">
    <source>
        <dbReference type="SAM" id="MobiDB-lite"/>
    </source>
</evidence>
<keyword evidence="3" id="KW-0539">Nucleus</keyword>
<dbReference type="InterPro" id="IPR036390">
    <property type="entry name" value="WH_DNA-bd_sf"/>
</dbReference>
<name>M2VAV7_COCH5</name>
<gene>
    <name evidence="7" type="ORF">COCHEDRAFT_1124127</name>
</gene>
<dbReference type="InterPro" id="IPR006910">
    <property type="entry name" value="Rad21_Rec8_N"/>
</dbReference>
<dbReference type="GO" id="GO:0005634">
    <property type="term" value="C:nucleus"/>
    <property type="evidence" value="ECO:0007669"/>
    <property type="project" value="UniProtKB-SubCell"/>
</dbReference>
<comment type="subcellular location">
    <subcellularLocation>
        <location evidence="1">Nucleus</location>
    </subcellularLocation>
</comment>
<reference evidence="8" key="2">
    <citation type="journal article" date="2013" name="PLoS Genet.">
        <title>Comparative genome structure, secondary metabolite, and effector coding capacity across Cochliobolus pathogens.</title>
        <authorList>
            <person name="Condon B.J."/>
            <person name="Leng Y."/>
            <person name="Wu D."/>
            <person name="Bushley K.E."/>
            <person name="Ohm R.A."/>
            <person name="Otillar R."/>
            <person name="Martin J."/>
            <person name="Schackwitz W."/>
            <person name="Grimwood J."/>
            <person name="MohdZainudin N."/>
            <person name="Xue C."/>
            <person name="Wang R."/>
            <person name="Manning V.A."/>
            <person name="Dhillon B."/>
            <person name="Tu Z.J."/>
            <person name="Steffenson B.J."/>
            <person name="Salamov A."/>
            <person name="Sun H."/>
            <person name="Lowry S."/>
            <person name="LaButti K."/>
            <person name="Han J."/>
            <person name="Copeland A."/>
            <person name="Lindquist E."/>
            <person name="Barry K."/>
            <person name="Schmutz J."/>
            <person name="Baker S.E."/>
            <person name="Ciuffetti L.M."/>
            <person name="Grigoriev I.V."/>
            <person name="Zhong S."/>
            <person name="Turgeon B.G."/>
        </authorList>
    </citation>
    <scope>NUCLEOTIDE SEQUENCE [LARGE SCALE GENOMIC DNA]</scope>
    <source>
        <strain evidence="8">C5 / ATCC 48332 / race O</strain>
    </source>
</reference>
<feature type="region of interest" description="Disordered" evidence="4">
    <location>
        <begin position="372"/>
        <end position="393"/>
    </location>
</feature>
<protein>
    <recommendedName>
        <fullName evidence="9">Rad21/Rec8-like protein N-terminal domain-containing protein</fullName>
    </recommendedName>
</protein>